<organism evidence="21">
    <name type="scientific">Oxyopes sertatus</name>
    <name type="common">Striped lynx spider</name>
    <dbReference type="NCBI Taxonomy" id="93706"/>
    <lineage>
        <taxon>Eukaryota</taxon>
        <taxon>Metazoa</taxon>
        <taxon>Ecdysozoa</taxon>
        <taxon>Arthropoda</taxon>
        <taxon>Chelicerata</taxon>
        <taxon>Arachnida</taxon>
        <taxon>Araneae</taxon>
        <taxon>Araneomorphae</taxon>
        <taxon>Entelegynae</taxon>
        <taxon>Lycosoidea</taxon>
        <taxon>Oxyopidae</taxon>
        <taxon>Oxyopes</taxon>
    </lineage>
</organism>
<keyword evidence="8 19" id="KW-0812">Transmembrane</keyword>
<evidence type="ECO:0000256" key="4">
    <source>
        <dbReference type="ARBA" id="ARBA00012944"/>
    </source>
</evidence>
<comment type="subcellular location">
    <subcellularLocation>
        <location evidence="2">Mitochondrion inner membrane</location>
        <topology evidence="2">Multi-pass membrane protein</topology>
    </subcellularLocation>
</comment>
<dbReference type="PANTHER" id="PTHR46552:SF1">
    <property type="entry name" value="NADH-UBIQUINONE OXIDOREDUCTASE CHAIN 2"/>
    <property type="match status" value="1"/>
</dbReference>
<evidence type="ECO:0000256" key="8">
    <source>
        <dbReference type="ARBA" id="ARBA00022692"/>
    </source>
</evidence>
<feature type="transmembrane region" description="Helical" evidence="19">
    <location>
        <begin position="253"/>
        <end position="271"/>
    </location>
</feature>
<accession>A0A0U1XBH4</accession>
<keyword evidence="16 19" id="KW-0472">Membrane</keyword>
<feature type="transmembrane region" description="Helical" evidence="19">
    <location>
        <begin position="6"/>
        <end position="21"/>
    </location>
</feature>
<gene>
    <name evidence="21" type="primary">ND2</name>
</gene>
<evidence type="ECO:0000256" key="19">
    <source>
        <dbReference type="SAM" id="Phobius"/>
    </source>
</evidence>
<dbReference type="GeneID" id="20523569"/>
<evidence type="ECO:0000256" key="15">
    <source>
        <dbReference type="ARBA" id="ARBA00023128"/>
    </source>
</evidence>
<keyword evidence="6" id="KW-0813">Transport</keyword>
<keyword evidence="9" id="KW-0999">Mitochondrion inner membrane</keyword>
<evidence type="ECO:0000259" key="20">
    <source>
        <dbReference type="Pfam" id="PF00361"/>
    </source>
</evidence>
<dbReference type="RefSeq" id="YP_009072489.1">
    <property type="nucleotide sequence ID" value="NC_025224.1"/>
</dbReference>
<dbReference type="Pfam" id="PF00361">
    <property type="entry name" value="Proton_antipo_M"/>
    <property type="match status" value="1"/>
</dbReference>
<feature type="domain" description="NADH:quinone oxidoreductase/Mrp antiporter transmembrane" evidence="20">
    <location>
        <begin position="23"/>
        <end position="263"/>
    </location>
</feature>
<evidence type="ECO:0000256" key="1">
    <source>
        <dbReference type="ARBA" id="ARBA00003257"/>
    </source>
</evidence>
<feature type="transmembrane region" description="Helical" evidence="19">
    <location>
        <begin position="184"/>
        <end position="202"/>
    </location>
</feature>
<dbReference type="AlphaFoldDB" id="A0A0U1XBH4"/>
<evidence type="ECO:0000256" key="16">
    <source>
        <dbReference type="ARBA" id="ARBA00023136"/>
    </source>
</evidence>
<evidence type="ECO:0000313" key="21">
    <source>
        <dbReference type="EMBL" id="AIP86893.1"/>
    </source>
</evidence>
<feature type="transmembrane region" description="Helical" evidence="19">
    <location>
        <begin position="28"/>
        <end position="45"/>
    </location>
</feature>
<protein>
    <recommendedName>
        <fullName evidence="5">NADH-ubiquinone oxidoreductase chain 2</fullName>
        <ecNumber evidence="4">7.1.1.2</ecNumber>
    </recommendedName>
    <alternativeName>
        <fullName evidence="17">NADH dehydrogenase subunit 2</fullName>
    </alternativeName>
</protein>
<dbReference type="CTD" id="4536"/>
<evidence type="ECO:0000256" key="3">
    <source>
        <dbReference type="ARBA" id="ARBA00007012"/>
    </source>
</evidence>
<evidence type="ECO:0000256" key="13">
    <source>
        <dbReference type="ARBA" id="ARBA00023027"/>
    </source>
</evidence>
<dbReference type="InterPro" id="IPR001750">
    <property type="entry name" value="ND/Mrp_TM"/>
</dbReference>
<name>A0A0U1XBH4_OXYSE</name>
<evidence type="ECO:0000256" key="9">
    <source>
        <dbReference type="ARBA" id="ARBA00022792"/>
    </source>
</evidence>
<evidence type="ECO:0000256" key="2">
    <source>
        <dbReference type="ARBA" id="ARBA00004448"/>
    </source>
</evidence>
<dbReference type="GO" id="GO:0006120">
    <property type="term" value="P:mitochondrial electron transport, NADH to ubiquinone"/>
    <property type="evidence" value="ECO:0007669"/>
    <property type="project" value="TreeGrafter"/>
</dbReference>
<comment type="similarity">
    <text evidence="3">Belongs to the complex I subunit 2 family.</text>
</comment>
<proteinExistence type="inferred from homology"/>
<dbReference type="GO" id="GO:0005743">
    <property type="term" value="C:mitochondrial inner membrane"/>
    <property type="evidence" value="ECO:0007669"/>
    <property type="project" value="UniProtKB-SubCell"/>
</dbReference>
<feature type="transmembrane region" description="Helical" evidence="19">
    <location>
        <begin position="297"/>
        <end position="317"/>
    </location>
</feature>
<feature type="transmembrane region" description="Helical" evidence="19">
    <location>
        <begin position="57"/>
        <end position="77"/>
    </location>
</feature>
<evidence type="ECO:0000256" key="18">
    <source>
        <dbReference type="ARBA" id="ARBA00049551"/>
    </source>
</evidence>
<feature type="transmembrane region" description="Helical" evidence="19">
    <location>
        <begin position="124"/>
        <end position="149"/>
    </location>
</feature>
<dbReference type="EMBL" id="KM272950">
    <property type="protein sequence ID" value="AIP86893.1"/>
    <property type="molecule type" value="Genomic_DNA"/>
</dbReference>
<keyword evidence="13" id="KW-0520">NAD</keyword>
<evidence type="ECO:0000256" key="11">
    <source>
        <dbReference type="ARBA" id="ARBA00022982"/>
    </source>
</evidence>
<keyword evidence="11" id="KW-0249">Electron transport</keyword>
<dbReference type="GO" id="GO:0008137">
    <property type="term" value="F:NADH dehydrogenase (ubiquinone) activity"/>
    <property type="evidence" value="ECO:0007669"/>
    <property type="project" value="UniProtKB-EC"/>
</dbReference>
<geneLocation type="mitochondrion" evidence="21"/>
<keyword evidence="15 21" id="KW-0496">Mitochondrion</keyword>
<comment type="function">
    <text evidence="1">Core subunit of the mitochondrial membrane respiratory chain NADH dehydrogenase (Complex I) that is believed to belong to the minimal assembly required for catalysis. Complex I functions in the transfer of electrons from NADH to the respiratory chain. The immediate electron acceptor for the enzyme is believed to be ubiquinone.</text>
</comment>
<evidence type="ECO:0000256" key="12">
    <source>
        <dbReference type="ARBA" id="ARBA00022989"/>
    </source>
</evidence>
<dbReference type="PANTHER" id="PTHR46552">
    <property type="entry name" value="NADH-UBIQUINONE OXIDOREDUCTASE CHAIN 2"/>
    <property type="match status" value="1"/>
</dbReference>
<evidence type="ECO:0000256" key="5">
    <source>
        <dbReference type="ARBA" id="ARBA00021008"/>
    </source>
</evidence>
<reference evidence="21" key="1">
    <citation type="journal article" date="2014" name="Mitochondrial DNA">
        <title>The complete mitochondrial genome of striped lynx spider Oxyopes sertatus (Araneae: Oxyopidae).</title>
        <authorList>
            <person name="Pan W.J."/>
            <person name="Fang H.Y."/>
            <person name="Zhang P."/>
            <person name="Pan H.C."/>
        </authorList>
    </citation>
    <scope>NUCLEOTIDE SEQUENCE</scope>
</reference>
<comment type="catalytic activity">
    <reaction evidence="18">
        <text>a ubiquinone + NADH + 5 H(+)(in) = a ubiquinol + NAD(+) + 4 H(+)(out)</text>
        <dbReference type="Rhea" id="RHEA:29091"/>
        <dbReference type="Rhea" id="RHEA-COMP:9565"/>
        <dbReference type="Rhea" id="RHEA-COMP:9566"/>
        <dbReference type="ChEBI" id="CHEBI:15378"/>
        <dbReference type="ChEBI" id="CHEBI:16389"/>
        <dbReference type="ChEBI" id="CHEBI:17976"/>
        <dbReference type="ChEBI" id="CHEBI:57540"/>
        <dbReference type="ChEBI" id="CHEBI:57945"/>
        <dbReference type="EC" id="7.1.1.2"/>
    </reaction>
</comment>
<dbReference type="EC" id="7.1.1.2" evidence="4"/>
<keyword evidence="7" id="KW-0679">Respiratory chain</keyword>
<evidence type="ECO:0000256" key="14">
    <source>
        <dbReference type="ARBA" id="ARBA00023075"/>
    </source>
</evidence>
<evidence type="ECO:0000256" key="17">
    <source>
        <dbReference type="ARBA" id="ARBA00031028"/>
    </source>
</evidence>
<keyword evidence="10" id="KW-1278">Translocase</keyword>
<keyword evidence="12 19" id="KW-1133">Transmembrane helix</keyword>
<evidence type="ECO:0000256" key="6">
    <source>
        <dbReference type="ARBA" id="ARBA00022448"/>
    </source>
</evidence>
<evidence type="ECO:0000256" key="10">
    <source>
        <dbReference type="ARBA" id="ARBA00022967"/>
    </source>
</evidence>
<evidence type="ECO:0000256" key="7">
    <source>
        <dbReference type="ARBA" id="ARBA00022660"/>
    </source>
</evidence>
<feature type="transmembrane region" description="Helical" evidence="19">
    <location>
        <begin position="222"/>
        <end position="247"/>
    </location>
</feature>
<feature type="transmembrane region" description="Helical" evidence="19">
    <location>
        <begin position="98"/>
        <end position="118"/>
    </location>
</feature>
<keyword evidence="14" id="KW-0830">Ubiquinone</keyword>
<dbReference type="InterPro" id="IPR050175">
    <property type="entry name" value="Complex_I_Subunit_2"/>
</dbReference>
<sequence>MLYSNFILFVFMYLMSFHLVMSSDDWFLVWLGLEINMMMFIMIVYERYSVLNIESCMKYFFIQSMGSAILLSLFYFGKMYFKEVVCLVMSYKVGAGPFFFWFPSICGGISWLSCFILMCFQKIIPFILLSMFVSGLMFFVIMLSLAFGIMGSFNQNDLKQLIAFSSVYHLGWMMLSLMSSDEFWVIYLIMYSLLIFPMILFFKSKMMISLMDVVSMKYKKWFVMMMLSMAGMPPLLGFFLKWFAFITIFLKSYFFWLILMMSSVVMFYVYYRVIYDVLMGFFMNGVWTNWMEKSNEVWWDLVTIFGMVMGGSVIMLFC</sequence>